<protein>
    <submittedName>
        <fullName evidence="6">Glycosyltransferase family 2 protein</fullName>
    </submittedName>
</protein>
<dbReference type="RefSeq" id="WP_343962843.1">
    <property type="nucleotide sequence ID" value="NZ_BAAAKZ010000019.1"/>
</dbReference>
<keyword evidence="3" id="KW-0328">Glycosyltransferase</keyword>
<organism evidence="6 7">
    <name type="scientific">Leucobacter albus</name>
    <dbReference type="NCBI Taxonomy" id="272210"/>
    <lineage>
        <taxon>Bacteria</taxon>
        <taxon>Bacillati</taxon>
        <taxon>Actinomycetota</taxon>
        <taxon>Actinomycetes</taxon>
        <taxon>Micrococcales</taxon>
        <taxon>Microbacteriaceae</taxon>
        <taxon>Leucobacter</taxon>
    </lineage>
</organism>
<dbReference type="Pfam" id="PF00535">
    <property type="entry name" value="Glycos_transf_2"/>
    <property type="match status" value="1"/>
</dbReference>
<dbReference type="EMBL" id="JBHTLY010000002">
    <property type="protein sequence ID" value="MFD1201383.1"/>
    <property type="molecule type" value="Genomic_DNA"/>
</dbReference>
<evidence type="ECO:0000313" key="7">
    <source>
        <dbReference type="Proteomes" id="UP001597181"/>
    </source>
</evidence>
<dbReference type="Proteomes" id="UP001597181">
    <property type="component" value="Unassembled WGS sequence"/>
</dbReference>
<proteinExistence type="inferred from homology"/>
<dbReference type="PANTHER" id="PTHR43179:SF12">
    <property type="entry name" value="GALACTOFURANOSYLTRANSFERASE GLFT2"/>
    <property type="match status" value="1"/>
</dbReference>
<dbReference type="CDD" id="cd04185">
    <property type="entry name" value="GT_2_like_b"/>
    <property type="match status" value="1"/>
</dbReference>
<gene>
    <name evidence="6" type="ORF">ACFQ3U_05685</name>
</gene>
<sequence>MSKRSPLVVAPAKGARVAAVVVTFNRLAKLPKTLEAIRAQEHAPEWIVVVNNQSTDGTREYLDALDFPGLIVMHLPKNIGGAGGFEMGMERGYEVGADFVWVMDDDCYPEPAALRLLLEQREVSSRVLGREVPFACSLVKYIDGSLCEMNNPITTWDWPRAHLMGAASMLVVECTFVSVLVPRGVLAELGLPLRDYFIWFDDKEYTKRLTAAYGPGIIAMESLVTHDMGVNAGVNYRQVDESNIWKFEKGTRNQASYRLHYEGRWSYLNYVRRVRLGMKQGNVTKPVRKRMYKALLEARRFNPQPRFPGQPVS</sequence>
<dbReference type="PANTHER" id="PTHR43179">
    <property type="entry name" value="RHAMNOSYLTRANSFERASE WBBL"/>
    <property type="match status" value="1"/>
</dbReference>
<dbReference type="InterPro" id="IPR029044">
    <property type="entry name" value="Nucleotide-diphossugar_trans"/>
</dbReference>
<dbReference type="Gene3D" id="3.90.550.10">
    <property type="entry name" value="Spore Coat Polysaccharide Biosynthesis Protein SpsA, Chain A"/>
    <property type="match status" value="1"/>
</dbReference>
<evidence type="ECO:0000256" key="2">
    <source>
        <dbReference type="ARBA" id="ARBA00006739"/>
    </source>
</evidence>
<comment type="similarity">
    <text evidence="2">Belongs to the glycosyltransferase 2 family.</text>
</comment>
<feature type="domain" description="Glycosyltransferase 2-like" evidence="5">
    <location>
        <begin position="20"/>
        <end position="119"/>
    </location>
</feature>
<name>A0ABW3TMZ4_9MICO</name>
<evidence type="ECO:0000313" key="6">
    <source>
        <dbReference type="EMBL" id="MFD1201383.1"/>
    </source>
</evidence>
<keyword evidence="4" id="KW-0808">Transferase</keyword>
<comment type="pathway">
    <text evidence="1">Cell wall biogenesis; cell wall polysaccharide biosynthesis.</text>
</comment>
<evidence type="ECO:0000256" key="1">
    <source>
        <dbReference type="ARBA" id="ARBA00004776"/>
    </source>
</evidence>
<evidence type="ECO:0000256" key="3">
    <source>
        <dbReference type="ARBA" id="ARBA00022676"/>
    </source>
</evidence>
<keyword evidence="7" id="KW-1185">Reference proteome</keyword>
<dbReference type="SUPFAM" id="SSF53448">
    <property type="entry name" value="Nucleotide-diphospho-sugar transferases"/>
    <property type="match status" value="1"/>
</dbReference>
<reference evidence="7" key="1">
    <citation type="journal article" date="2019" name="Int. J. Syst. Evol. Microbiol.">
        <title>The Global Catalogue of Microorganisms (GCM) 10K type strain sequencing project: providing services to taxonomists for standard genome sequencing and annotation.</title>
        <authorList>
            <consortium name="The Broad Institute Genomics Platform"/>
            <consortium name="The Broad Institute Genome Sequencing Center for Infectious Disease"/>
            <person name="Wu L."/>
            <person name="Ma J."/>
        </authorList>
    </citation>
    <scope>NUCLEOTIDE SEQUENCE [LARGE SCALE GENOMIC DNA]</scope>
    <source>
        <strain evidence="7">CCUG 50213</strain>
    </source>
</reference>
<comment type="caution">
    <text evidence="6">The sequence shown here is derived from an EMBL/GenBank/DDBJ whole genome shotgun (WGS) entry which is preliminary data.</text>
</comment>
<accession>A0ABW3TMZ4</accession>
<evidence type="ECO:0000259" key="5">
    <source>
        <dbReference type="Pfam" id="PF00535"/>
    </source>
</evidence>
<dbReference type="InterPro" id="IPR001173">
    <property type="entry name" value="Glyco_trans_2-like"/>
</dbReference>
<evidence type="ECO:0000256" key="4">
    <source>
        <dbReference type="ARBA" id="ARBA00022679"/>
    </source>
</evidence>